<dbReference type="FunCoup" id="W5JE33">
    <property type="interactions" value="1268"/>
</dbReference>
<dbReference type="EnsemblMetazoa" id="ADAC005679-RA">
    <property type="protein sequence ID" value="ADAC005679-PA"/>
    <property type="gene ID" value="ADAC005679"/>
</dbReference>
<dbReference type="InterPro" id="IPR036640">
    <property type="entry name" value="ABC1_TM_sf"/>
</dbReference>
<feature type="transmembrane region" description="Helical" evidence="11">
    <location>
        <begin position="657"/>
        <end position="682"/>
    </location>
</feature>
<proteinExistence type="predicted"/>
<evidence type="ECO:0000259" key="13">
    <source>
        <dbReference type="PROSITE" id="PS50893"/>
    </source>
</evidence>
<evidence type="ECO:0000313" key="15">
    <source>
        <dbReference type="EMBL" id="ETN62617.1"/>
    </source>
</evidence>
<evidence type="ECO:0000256" key="11">
    <source>
        <dbReference type="SAM" id="Phobius"/>
    </source>
</evidence>
<dbReference type="Gene3D" id="3.90.1410.10">
    <property type="entry name" value="set domain protein methyltransferase, domain 1"/>
    <property type="match status" value="1"/>
</dbReference>
<dbReference type="VEuPathDB" id="VectorBase:ADAR2_008100"/>
<dbReference type="InterPro" id="IPR046341">
    <property type="entry name" value="SET_dom_sf"/>
</dbReference>
<evidence type="ECO:0000259" key="12">
    <source>
        <dbReference type="PROSITE" id="PS50280"/>
    </source>
</evidence>
<evidence type="ECO:0000256" key="8">
    <source>
        <dbReference type="ARBA" id="ARBA00041016"/>
    </source>
</evidence>
<dbReference type="Pfam" id="PF00664">
    <property type="entry name" value="ABC_membrane"/>
    <property type="match status" value="1"/>
</dbReference>
<dbReference type="Pfam" id="PF00005">
    <property type="entry name" value="ABC_tran"/>
    <property type="match status" value="1"/>
</dbReference>
<dbReference type="InterPro" id="IPR017871">
    <property type="entry name" value="ABC_transporter-like_CS"/>
</dbReference>
<dbReference type="Gene3D" id="3.40.50.300">
    <property type="entry name" value="P-loop containing nucleotide triphosphate hydrolases"/>
    <property type="match status" value="1"/>
</dbReference>
<feature type="transmembrane region" description="Helical" evidence="11">
    <location>
        <begin position="771"/>
        <end position="793"/>
    </location>
</feature>
<name>W5JE33_ANODA</name>
<evidence type="ECO:0000313" key="16">
    <source>
        <dbReference type="EnsemblMetazoa" id="ADAC005679-PA"/>
    </source>
</evidence>
<keyword evidence="2" id="KW-0813">Transport</keyword>
<feature type="transmembrane region" description="Helical" evidence="11">
    <location>
        <begin position="688"/>
        <end position="709"/>
    </location>
</feature>
<dbReference type="CDD" id="cd19177">
    <property type="entry name" value="SET_SETD4"/>
    <property type="match status" value="1"/>
</dbReference>
<keyword evidence="3 11" id="KW-0812">Transmembrane</keyword>
<evidence type="ECO:0000256" key="1">
    <source>
        <dbReference type="ARBA" id="ARBA00004448"/>
    </source>
</evidence>
<dbReference type="PANTHER" id="PTHR24221">
    <property type="entry name" value="ATP-BINDING CASSETTE SUB-FAMILY B"/>
    <property type="match status" value="1"/>
</dbReference>
<evidence type="ECO:0000259" key="14">
    <source>
        <dbReference type="PROSITE" id="PS50929"/>
    </source>
</evidence>
<keyword evidence="17" id="KW-1185">Reference proteome</keyword>
<feature type="transmembrane region" description="Helical" evidence="11">
    <location>
        <begin position="813"/>
        <end position="831"/>
    </location>
</feature>
<evidence type="ECO:0000256" key="2">
    <source>
        <dbReference type="ARBA" id="ARBA00022448"/>
    </source>
</evidence>
<keyword evidence="7 11" id="KW-0472">Membrane</keyword>
<dbReference type="InterPro" id="IPR003593">
    <property type="entry name" value="AAA+_ATPase"/>
</dbReference>
<evidence type="ECO:0000256" key="6">
    <source>
        <dbReference type="ARBA" id="ARBA00022989"/>
    </source>
</evidence>
<dbReference type="eggNOG" id="KOG0057">
    <property type="taxonomic scope" value="Eukaryota"/>
</dbReference>
<dbReference type="InterPro" id="IPR044429">
    <property type="entry name" value="SETD4_SET"/>
</dbReference>
<evidence type="ECO:0000256" key="3">
    <source>
        <dbReference type="ARBA" id="ARBA00022692"/>
    </source>
</evidence>
<dbReference type="InterPro" id="IPR003439">
    <property type="entry name" value="ABC_transporter-like_ATP-bd"/>
</dbReference>
<dbReference type="PROSITE" id="PS50929">
    <property type="entry name" value="ABC_TM1F"/>
    <property type="match status" value="1"/>
</dbReference>
<evidence type="ECO:0000313" key="17">
    <source>
        <dbReference type="Proteomes" id="UP000000673"/>
    </source>
</evidence>
<dbReference type="STRING" id="43151.W5JE33"/>
<dbReference type="eggNOG" id="KOG1337">
    <property type="taxonomic scope" value="Eukaryota"/>
</dbReference>
<reference evidence="15" key="3">
    <citation type="journal article" date="2013" name="Nucleic Acids Res.">
        <title>The genome of Anopheles darlingi, the main neotropical malaria vector.</title>
        <authorList>
            <person name="Marinotti O."/>
            <person name="Cerqueira G.C."/>
            <person name="de Almeida L.G."/>
            <person name="Ferro M.I."/>
            <person name="Loreto E.L."/>
            <person name="Zaha A."/>
            <person name="Teixeira S.M."/>
            <person name="Wespiser A.R."/>
            <person name="Almeida E Silva A."/>
            <person name="Schlindwein A.D."/>
            <person name="Pacheco A.C."/>
            <person name="Silva A.L."/>
            <person name="Graveley B.R."/>
            <person name="Walenz B.P."/>
            <person name="Lima Bde A."/>
            <person name="Ribeiro C.A."/>
            <person name="Nunes-Silva C.G."/>
            <person name="de Carvalho C.R."/>
            <person name="Soares C.M."/>
            <person name="de Menezes C.B."/>
            <person name="Matiolli C."/>
            <person name="Caffrey D."/>
            <person name="Araujo D.A."/>
            <person name="de Oliveira D.M."/>
            <person name="Golenbock D."/>
            <person name="Grisard E.C."/>
            <person name="Fantinatti-Garboggini F."/>
            <person name="de Carvalho F.M."/>
            <person name="Barcellos F.G."/>
            <person name="Prosdocimi F."/>
            <person name="May G."/>
            <person name="Azevedo Junior G.M."/>
            <person name="Guimaraes G.M."/>
            <person name="Goldman G.H."/>
            <person name="Padilha I.Q."/>
            <person name="Batista Jda S."/>
            <person name="Ferro J.A."/>
            <person name="Ribeiro J.M."/>
            <person name="Fietto J.L."/>
            <person name="Dabbas K.M."/>
            <person name="Cerdeira L."/>
            <person name="Agnez-Lima L.F."/>
            <person name="Brocchi M."/>
            <person name="de Carvalho M.O."/>
            <person name="Teixeira Mde M."/>
            <person name="Diniz Maia Mde M."/>
            <person name="Goldman M.H."/>
            <person name="Cruz Schneider M.P."/>
            <person name="Felipe M.S."/>
            <person name="Hungria M."/>
            <person name="Nicolas M.F."/>
            <person name="Pereira M."/>
            <person name="Montes M.A."/>
            <person name="Cantao M.E."/>
            <person name="Vincentz M."/>
            <person name="Rafael M.S."/>
            <person name="Silverman N."/>
            <person name="Stoco P.H."/>
            <person name="Souza R.C."/>
            <person name="Vicentini R."/>
            <person name="Gazzinelli R.T."/>
            <person name="Neves Rde O."/>
            <person name="Silva R."/>
            <person name="Astolfi-Filho S."/>
            <person name="Maciel T.E."/>
            <person name="Urmenyi T.P."/>
            <person name="Tadei W.P."/>
            <person name="Camargo E.P."/>
            <person name="de Vasconcelos A.T."/>
        </authorList>
    </citation>
    <scope>NUCLEOTIDE SEQUENCE</scope>
</reference>
<dbReference type="SMART" id="SM00382">
    <property type="entry name" value="AAA"/>
    <property type="match status" value="1"/>
</dbReference>
<dbReference type="GO" id="GO:0006879">
    <property type="term" value="P:intracellular iron ion homeostasis"/>
    <property type="evidence" value="ECO:0007669"/>
    <property type="project" value="TreeGrafter"/>
</dbReference>
<feature type="domain" description="ABC transmembrane type-1" evidence="14">
    <location>
        <begin position="543"/>
        <end position="833"/>
    </location>
</feature>
<dbReference type="GO" id="GO:0016279">
    <property type="term" value="F:protein-lysine N-methyltransferase activity"/>
    <property type="evidence" value="ECO:0007669"/>
    <property type="project" value="InterPro"/>
</dbReference>
<keyword evidence="4" id="KW-0547">Nucleotide-binding</keyword>
<gene>
    <name evidence="15" type="ORF">AND_005679</name>
</gene>
<dbReference type="SUPFAM" id="SSF90123">
    <property type="entry name" value="ABC transporter transmembrane region"/>
    <property type="match status" value="1"/>
</dbReference>
<feature type="transmembrane region" description="Helical" evidence="11">
    <location>
        <begin position="583"/>
        <end position="603"/>
    </location>
</feature>
<comment type="catalytic activity">
    <reaction evidence="10">
        <text>(glutathione)4[2Fe(III)-2S] cluster(in) + ATP + H2O = (glutathione)4[2Fe(III)-2S] cluster(out) + ADP + phosphate + H(+)</text>
        <dbReference type="Rhea" id="RHEA:67028"/>
        <dbReference type="ChEBI" id="CHEBI:15377"/>
        <dbReference type="ChEBI" id="CHEBI:15378"/>
        <dbReference type="ChEBI" id="CHEBI:30616"/>
        <dbReference type="ChEBI" id="CHEBI:43474"/>
        <dbReference type="ChEBI" id="CHEBI:167627"/>
        <dbReference type="ChEBI" id="CHEBI:456216"/>
    </reaction>
    <physiologicalReaction direction="left-to-right" evidence="10">
        <dbReference type="Rhea" id="RHEA:67029"/>
    </physiologicalReaction>
</comment>
<feature type="transmembrane region" description="Helical" evidence="11">
    <location>
        <begin position="542"/>
        <end position="563"/>
    </location>
</feature>
<dbReference type="GO" id="GO:0005743">
    <property type="term" value="C:mitochondrial inner membrane"/>
    <property type="evidence" value="ECO:0007669"/>
    <property type="project" value="UniProtKB-SubCell"/>
</dbReference>
<keyword evidence="5" id="KW-0067">ATP-binding</keyword>
<dbReference type="GO" id="GO:0016887">
    <property type="term" value="F:ATP hydrolysis activity"/>
    <property type="evidence" value="ECO:0007669"/>
    <property type="project" value="InterPro"/>
</dbReference>
<dbReference type="PROSITE" id="PS50893">
    <property type="entry name" value="ABC_TRANSPORTER_2"/>
    <property type="match status" value="1"/>
</dbReference>
<keyword evidence="6 11" id="KW-1133">Transmembrane helix</keyword>
<dbReference type="SUPFAM" id="SSF52540">
    <property type="entry name" value="P-loop containing nucleoside triphosphate hydrolases"/>
    <property type="match status" value="1"/>
</dbReference>
<dbReference type="FunFam" id="1.20.1560.10:FF:000004">
    <property type="entry name" value="ATP-binding cassette sub-family B member 7"/>
    <property type="match status" value="1"/>
</dbReference>
<evidence type="ECO:0000256" key="9">
    <source>
        <dbReference type="ARBA" id="ARBA00042945"/>
    </source>
</evidence>
<dbReference type="SUPFAM" id="SSF82199">
    <property type="entry name" value="SET domain"/>
    <property type="match status" value="1"/>
</dbReference>
<evidence type="ECO:0000256" key="7">
    <source>
        <dbReference type="ARBA" id="ARBA00023136"/>
    </source>
</evidence>
<feature type="domain" description="SET" evidence="12">
    <location>
        <begin position="40"/>
        <end position="295"/>
    </location>
</feature>
<protein>
    <recommendedName>
        <fullName evidence="8">Iron-sulfur clusters transporter ABCB7, mitochondrial</fullName>
    </recommendedName>
    <alternativeName>
        <fullName evidence="9">ATP-binding cassette sub-family B member 7, mitochondrial</fullName>
    </alternativeName>
</protein>
<dbReference type="Proteomes" id="UP000000673">
    <property type="component" value="Unassembled WGS sequence"/>
</dbReference>
<dbReference type="PROSITE" id="PS50280">
    <property type="entry name" value="SET"/>
    <property type="match status" value="1"/>
</dbReference>
<dbReference type="GO" id="GO:0005524">
    <property type="term" value="F:ATP binding"/>
    <property type="evidence" value="ECO:0007669"/>
    <property type="project" value="UniProtKB-KW"/>
</dbReference>
<dbReference type="EMBL" id="ADMH02001414">
    <property type="protein sequence ID" value="ETN62617.1"/>
    <property type="molecule type" value="Genomic_DNA"/>
</dbReference>
<reference evidence="16" key="4">
    <citation type="submission" date="2015-06" db="UniProtKB">
        <authorList>
            <consortium name="EnsemblMetazoa"/>
        </authorList>
    </citation>
    <scope>IDENTIFICATION</scope>
</reference>
<dbReference type="Gene3D" id="1.20.1560.10">
    <property type="entry name" value="ABC transporter type 1, transmembrane domain"/>
    <property type="match status" value="1"/>
</dbReference>
<dbReference type="OMA" id="YLVAYKI"/>
<evidence type="ECO:0000256" key="4">
    <source>
        <dbReference type="ARBA" id="ARBA00022741"/>
    </source>
</evidence>
<accession>W5JE33</accession>
<feature type="domain" description="ABC transporter" evidence="13">
    <location>
        <begin position="869"/>
        <end position="1103"/>
    </location>
</feature>
<dbReference type="InterPro" id="IPR001214">
    <property type="entry name" value="SET_dom"/>
</dbReference>
<organism evidence="15">
    <name type="scientific">Anopheles darlingi</name>
    <name type="common">Mosquito</name>
    <dbReference type="NCBI Taxonomy" id="43151"/>
    <lineage>
        <taxon>Eukaryota</taxon>
        <taxon>Metazoa</taxon>
        <taxon>Ecdysozoa</taxon>
        <taxon>Arthropoda</taxon>
        <taxon>Hexapoda</taxon>
        <taxon>Insecta</taxon>
        <taxon>Pterygota</taxon>
        <taxon>Neoptera</taxon>
        <taxon>Endopterygota</taxon>
        <taxon>Diptera</taxon>
        <taxon>Nematocera</taxon>
        <taxon>Culicoidea</taxon>
        <taxon>Culicidae</taxon>
        <taxon>Anophelinae</taxon>
        <taxon>Anopheles</taxon>
    </lineage>
</organism>
<reference evidence="15 17" key="1">
    <citation type="journal article" date="2010" name="BMC Genomics">
        <title>Combination of measures distinguishes pre-miRNAs from other stem-loops in the genome of the newly sequenced Anopheles darlingi.</title>
        <authorList>
            <person name="Mendes N.D."/>
            <person name="Freitas A.T."/>
            <person name="Vasconcelos A.T."/>
            <person name="Sagot M.F."/>
        </authorList>
    </citation>
    <scope>NUCLEOTIDE SEQUENCE</scope>
</reference>
<sequence length="1118" mass="125185">MTLNCSENKKTKRRGKTPRECLDHVDLLRWLKGLGWANETRLRIADFPETGKGLFSRKSIAAGDRLISLPFEALLGGTTIEQDESFRVMFDPELLEERDRTTEEKVSFQTLLAFYLCVQEHNKNPALAPYLKSLPDNFSNPYFCAKQELTHLPEVLLIAMVKQNQQIKSEFKNLINTLHPELRSMIVLERFKWAHFVVNTRSVYIDPEIVRMINSFLPNGGSLFDGLLSDAPSMALAPFLDFFNHQSGTKTVSKLSLTVTQIRDRLAKGKPLELNYDLFIEREFDRGAQIYISYGTHNNTSLLLEYGFFLTNNPNDFVELTLEDVNAFIRHDPELRCLRLPREKYCFLSDHQLNEQLFFVEDDLLSHNLTVCLTILFVEQNIHNMRTIAFGSTPPLEPIRSIVHRLLDYLVLQMHRSIAGLAALPNLTASASVYREYRRECQQLHVTASAASLLHYDRGRTSAQPTLGVQRRSYSTPPAGSNFQGTENALRSIFQKKKKGHHPASGESIGTYDGPEVTATDMIKAMATYIWPKDDAMVRKRVLVSLGLLGGAKVLNVCVPFLFKMGIDNLNVLSMDTVPEAATALTISVLLGYGIARAGAAGFNELRNAVFARVAQHSIRKIATNVFLHLHNLDLQFHLSKQTGALSKTIDRGSRGINFVLTAMVFNVVPTIFELALVSSILGAKCGLAYAALSMGCVGVYSAYTLAVTQWRTKFRIYMNQAENEAGNKAVDSLINYETVKYFNNEQYEANRYDKVLQKYEAASLKTSTSLALLNFGQNAIFSVALSAIMVMAANEIARGNMTVGDLVMVNGLLFQLSIPLGFLGSVYREVRQALLDMRTMFTLMGVESAIQNRANAPLLDVRRETSSIEFRNVGFRYAQSNDIFKDLSFTIPAGAKVAIVGGSGSGKSSMVRLLYRFFEPTTGQILINGQNIRDVDLQSLRRAIAVVPQDSVLFHDTIRHNIHYGDLARSQAELEEAARMADLHESILQWPKQYDTQVGERGLKLSGGEKQRVAIARAILKNSPILVFDEATSSLDSITEQNILQALARATDNRTSICIAHRLSTVMDADEILVLENGRIGQRGTHDQLLRSGGLYTKLWDTQNRQYNAGTTHDNKR</sequence>
<evidence type="ECO:0000256" key="5">
    <source>
        <dbReference type="ARBA" id="ARBA00022840"/>
    </source>
</evidence>
<reference evidence="15" key="2">
    <citation type="submission" date="2010-05" db="EMBL/GenBank/DDBJ databases">
        <authorList>
            <person name="Almeida L.G."/>
            <person name="Nicolas M.F."/>
            <person name="Souza R.C."/>
            <person name="Vasconcelos A.T.R."/>
        </authorList>
    </citation>
    <scope>NUCLEOTIDE SEQUENCE</scope>
</reference>
<dbReference type="InterPro" id="IPR027417">
    <property type="entry name" value="P-loop_NTPase"/>
</dbReference>
<dbReference type="InterPro" id="IPR039421">
    <property type="entry name" value="Type_1_exporter"/>
</dbReference>
<dbReference type="GO" id="GO:0140359">
    <property type="term" value="F:ABC-type transporter activity"/>
    <property type="evidence" value="ECO:0007669"/>
    <property type="project" value="InterPro"/>
</dbReference>
<dbReference type="AlphaFoldDB" id="W5JE33"/>
<comment type="subcellular location">
    <subcellularLocation>
        <location evidence="1">Mitochondrion inner membrane</location>
        <topology evidence="1">Multi-pass membrane protein</topology>
    </subcellularLocation>
</comment>
<dbReference type="VEuPathDB" id="VectorBase:ADAC005679"/>
<dbReference type="InterPro" id="IPR011527">
    <property type="entry name" value="ABC1_TM_dom"/>
</dbReference>
<dbReference type="CDD" id="cd18582">
    <property type="entry name" value="ABC_6TM_ATM1_ABCB7"/>
    <property type="match status" value="1"/>
</dbReference>
<evidence type="ECO:0000256" key="10">
    <source>
        <dbReference type="ARBA" id="ARBA00048046"/>
    </source>
</evidence>
<dbReference type="FunFam" id="3.40.50.300:FF:000186">
    <property type="entry name" value="ATP-binding cassette sub-family B member 7, mitochondrial"/>
    <property type="match status" value="1"/>
</dbReference>
<dbReference type="PANTHER" id="PTHR24221:SF402">
    <property type="entry name" value="IRON-SULFUR CLUSTERS TRANSPORTER ABCB7, MITOCHONDRIAL"/>
    <property type="match status" value="1"/>
</dbReference>
<dbReference type="HOGENOM" id="CLU_000604_15_0_1"/>
<dbReference type="PROSITE" id="PS00211">
    <property type="entry name" value="ABC_TRANSPORTER_1"/>
    <property type="match status" value="1"/>
</dbReference>